<name>A0A842IWE2_9FLAO</name>
<proteinExistence type="predicted"/>
<organism evidence="1 2">
    <name type="scientific">Winogradskyella flava</name>
    <dbReference type="NCBI Taxonomy" id="1884876"/>
    <lineage>
        <taxon>Bacteria</taxon>
        <taxon>Pseudomonadati</taxon>
        <taxon>Bacteroidota</taxon>
        <taxon>Flavobacteriia</taxon>
        <taxon>Flavobacteriales</taxon>
        <taxon>Flavobacteriaceae</taxon>
        <taxon>Winogradskyella</taxon>
    </lineage>
</organism>
<dbReference type="EMBL" id="JACLCP010000005">
    <property type="protein sequence ID" value="MBC2846439.1"/>
    <property type="molecule type" value="Genomic_DNA"/>
</dbReference>
<protein>
    <submittedName>
        <fullName evidence="1">Uncharacterized protein</fullName>
    </submittedName>
</protein>
<gene>
    <name evidence="1" type="ORF">H7F21_15135</name>
</gene>
<accession>A0A842IWE2</accession>
<reference evidence="1" key="1">
    <citation type="submission" date="2020-08" db="EMBL/GenBank/DDBJ databases">
        <title>Winogradskyella ouciana sp. nov., isolated from the hadal seawater of the Mariana Trench.</title>
        <authorList>
            <person name="He X."/>
        </authorList>
    </citation>
    <scope>NUCLEOTIDE SEQUENCE [LARGE SCALE GENOMIC DNA]</scope>
    <source>
        <strain evidence="1">KCTC 52348</strain>
    </source>
</reference>
<dbReference type="RefSeq" id="WP_185790146.1">
    <property type="nucleotide sequence ID" value="NZ_JACLCP010000005.1"/>
</dbReference>
<dbReference type="AlphaFoldDB" id="A0A842IWE2"/>
<evidence type="ECO:0000313" key="2">
    <source>
        <dbReference type="Proteomes" id="UP000533900"/>
    </source>
</evidence>
<evidence type="ECO:0000313" key="1">
    <source>
        <dbReference type="EMBL" id="MBC2846439.1"/>
    </source>
</evidence>
<comment type="caution">
    <text evidence="1">The sequence shown here is derived from an EMBL/GenBank/DDBJ whole genome shotgun (WGS) entry which is preliminary data.</text>
</comment>
<keyword evidence="2" id="KW-1185">Reference proteome</keyword>
<sequence length="273" mass="31277">MKSIYAIAFVMMTLLSYGQKSSLLQNVNVRAKELKHKLNKTGDSLIFNSDKVIEKVEIYNSNFEKKFTVNSYSAKIPLTYMPSGRYVTEVKLRGKLILITLLVEENMIPEPYESNPKSHITKTKPFKREPNSFRTIASKSKTSNLNESHNLFGSSRSKSSGIKSPNLETVKPKIIAPIKLPKKDVRFYWIVRNINKGQSSSKVMRMGEKDEVDRMIEQNKIDRQSAAGKRNELIIWEVYDASKFMKFQRLNADYANAKEADCFNVIPIYNSGN</sequence>
<dbReference type="Proteomes" id="UP000533900">
    <property type="component" value="Unassembled WGS sequence"/>
</dbReference>